<gene>
    <name evidence="4 10" type="primary">proC</name>
    <name evidence="10" type="ORF">E3J95_00225</name>
</gene>
<evidence type="ECO:0000256" key="4">
    <source>
        <dbReference type="HAMAP-Rule" id="MF_01925"/>
    </source>
</evidence>
<dbReference type="AlphaFoldDB" id="A0A523QMQ7"/>
<evidence type="ECO:0000313" key="10">
    <source>
        <dbReference type="EMBL" id="TES87119.1"/>
    </source>
</evidence>
<dbReference type="NCBIfam" id="TIGR00112">
    <property type="entry name" value="proC"/>
    <property type="match status" value="1"/>
</dbReference>
<dbReference type="InterPro" id="IPR008927">
    <property type="entry name" value="6-PGluconate_DH-like_C_sf"/>
</dbReference>
<dbReference type="GO" id="GO:0055129">
    <property type="term" value="P:L-proline biosynthetic process"/>
    <property type="evidence" value="ECO:0007669"/>
    <property type="project" value="UniProtKB-UniRule"/>
</dbReference>
<evidence type="ECO:0000256" key="5">
    <source>
        <dbReference type="NCBIfam" id="TIGR00112"/>
    </source>
</evidence>
<dbReference type="PROSITE" id="PS00521">
    <property type="entry name" value="P5CR"/>
    <property type="match status" value="1"/>
</dbReference>
<dbReference type="PIRSF" id="PIRSF000193">
    <property type="entry name" value="Pyrrol-5-carb_rd"/>
    <property type="match status" value="1"/>
</dbReference>
<comment type="similarity">
    <text evidence="1 4 7">Belongs to the pyrroline-5-carboxylate reductase family.</text>
</comment>
<dbReference type="InterPro" id="IPR036291">
    <property type="entry name" value="NAD(P)-bd_dom_sf"/>
</dbReference>
<evidence type="ECO:0000256" key="2">
    <source>
        <dbReference type="ARBA" id="ARBA00022857"/>
    </source>
</evidence>
<dbReference type="FunFam" id="1.10.3730.10:FF:000001">
    <property type="entry name" value="Pyrroline-5-carboxylate reductase"/>
    <property type="match status" value="1"/>
</dbReference>
<feature type="binding site" evidence="6">
    <location>
        <begin position="11"/>
        <end position="16"/>
    </location>
    <ligand>
        <name>NADP(+)</name>
        <dbReference type="ChEBI" id="CHEBI:58349"/>
    </ligand>
</feature>
<accession>A0A523QMQ7</accession>
<evidence type="ECO:0000256" key="1">
    <source>
        <dbReference type="ARBA" id="ARBA00005525"/>
    </source>
</evidence>
<dbReference type="Pfam" id="PF14748">
    <property type="entry name" value="P5CR_dimer"/>
    <property type="match status" value="1"/>
</dbReference>
<evidence type="ECO:0000259" key="9">
    <source>
        <dbReference type="Pfam" id="PF14748"/>
    </source>
</evidence>
<keyword evidence="4 7" id="KW-0028">Amino-acid biosynthesis</keyword>
<dbReference type="HAMAP" id="MF_01925">
    <property type="entry name" value="P5C_reductase"/>
    <property type="match status" value="1"/>
</dbReference>
<proteinExistence type="inferred from homology"/>
<dbReference type="InterPro" id="IPR000304">
    <property type="entry name" value="Pyrroline-COOH_reductase"/>
</dbReference>
<comment type="caution">
    <text evidence="10">The sequence shown here is derived from an EMBL/GenBank/DDBJ whole genome shotgun (WGS) entry which is preliminary data.</text>
</comment>
<feature type="domain" description="Pyrroline-5-carboxylate reductase catalytic N-terminal" evidence="8">
    <location>
        <begin position="7"/>
        <end position="101"/>
    </location>
</feature>
<dbReference type="InterPro" id="IPR028939">
    <property type="entry name" value="P5C_Rdtase_cat_N"/>
</dbReference>
<dbReference type="Proteomes" id="UP000320781">
    <property type="component" value="Unassembled WGS sequence"/>
</dbReference>
<dbReference type="InterPro" id="IPR053790">
    <property type="entry name" value="P5CR-like_CS"/>
</dbReference>
<comment type="catalytic activity">
    <reaction evidence="4">
        <text>L-proline + NAD(+) = (S)-1-pyrroline-5-carboxylate + NADH + 2 H(+)</text>
        <dbReference type="Rhea" id="RHEA:14105"/>
        <dbReference type="ChEBI" id="CHEBI:15378"/>
        <dbReference type="ChEBI" id="CHEBI:17388"/>
        <dbReference type="ChEBI" id="CHEBI:57540"/>
        <dbReference type="ChEBI" id="CHEBI:57945"/>
        <dbReference type="ChEBI" id="CHEBI:60039"/>
        <dbReference type="EC" id="1.5.1.2"/>
    </reaction>
</comment>
<sequence length="278" mass="29651">MEMRSAKIGFIGAGRMGEALIRGMLRKNLVLPQNLWICDKVEEKLLSLKPLKVKISSRVKTMISKVDTIFIAVKPQDIDSVLEELKNEVKSSQLIISIAAGITTSYISRKLGEKVPVIRVTPNIASLAGEGISAISGGERTGRRYVKMAKEILESVGEVIEVPEDKQDAVTGLSGSGPAYIYAVMQGLIEGGVKVGLKEKTASRLAIQTALGAAKLAKENKASLEELKSWVTSPGGTTAQGLRVLDKGGLKDCLAQAVSEATRRARELGSPAGCHAQQ</sequence>
<dbReference type="SUPFAM" id="SSF48179">
    <property type="entry name" value="6-phosphogluconate dehydrogenase C-terminal domain-like"/>
    <property type="match status" value="1"/>
</dbReference>
<dbReference type="InterPro" id="IPR029036">
    <property type="entry name" value="P5CR_dimer"/>
</dbReference>
<dbReference type="Pfam" id="PF03807">
    <property type="entry name" value="F420_oxidored"/>
    <property type="match status" value="1"/>
</dbReference>
<comment type="subcellular location">
    <subcellularLocation>
        <location evidence="4">Cytoplasm</location>
    </subcellularLocation>
</comment>
<reference evidence="10 11" key="1">
    <citation type="submission" date="2019-03" db="EMBL/GenBank/DDBJ databases">
        <title>Metabolic potential of uncultured bacteria and archaea associated with petroleum seepage in deep-sea sediments.</title>
        <authorList>
            <person name="Dong X."/>
            <person name="Hubert C."/>
        </authorList>
    </citation>
    <scope>NUCLEOTIDE SEQUENCE [LARGE SCALE GENOMIC DNA]</scope>
    <source>
        <strain evidence="10">E44_bin92</strain>
    </source>
</reference>
<comment type="function">
    <text evidence="4">Catalyzes the reduction of 1-pyrroline-5-carboxylate (PCA) to L-proline.</text>
</comment>
<dbReference type="GO" id="GO:0005737">
    <property type="term" value="C:cytoplasm"/>
    <property type="evidence" value="ECO:0007669"/>
    <property type="project" value="UniProtKB-SubCell"/>
</dbReference>
<dbReference type="PANTHER" id="PTHR11645:SF0">
    <property type="entry name" value="PYRROLINE-5-CARBOXYLATE REDUCTASE 3"/>
    <property type="match status" value="1"/>
</dbReference>
<dbReference type="GO" id="GO:0004735">
    <property type="term" value="F:pyrroline-5-carboxylate reductase activity"/>
    <property type="evidence" value="ECO:0007669"/>
    <property type="project" value="UniProtKB-UniRule"/>
</dbReference>
<evidence type="ECO:0000313" key="11">
    <source>
        <dbReference type="Proteomes" id="UP000320781"/>
    </source>
</evidence>
<evidence type="ECO:0000259" key="8">
    <source>
        <dbReference type="Pfam" id="PF03807"/>
    </source>
</evidence>
<dbReference type="Gene3D" id="1.10.3730.10">
    <property type="entry name" value="ProC C-terminal domain-like"/>
    <property type="match status" value="1"/>
</dbReference>
<dbReference type="Gene3D" id="3.40.50.720">
    <property type="entry name" value="NAD(P)-binding Rossmann-like Domain"/>
    <property type="match status" value="1"/>
</dbReference>
<keyword evidence="4" id="KW-0963">Cytoplasm</keyword>
<keyword evidence="2 4" id="KW-0521">NADP</keyword>
<dbReference type="PANTHER" id="PTHR11645">
    <property type="entry name" value="PYRROLINE-5-CARBOXYLATE REDUCTASE"/>
    <property type="match status" value="1"/>
</dbReference>
<dbReference type="UniPathway" id="UPA00098">
    <property type="reaction ID" value="UER00361"/>
</dbReference>
<evidence type="ECO:0000256" key="6">
    <source>
        <dbReference type="PIRSR" id="PIRSR000193-1"/>
    </source>
</evidence>
<dbReference type="SUPFAM" id="SSF51735">
    <property type="entry name" value="NAD(P)-binding Rossmann-fold domains"/>
    <property type="match status" value="1"/>
</dbReference>
<dbReference type="EC" id="1.5.1.2" evidence="4 5"/>
<feature type="domain" description="Pyrroline-5-carboxylate reductase dimerisation" evidence="9">
    <location>
        <begin position="164"/>
        <end position="268"/>
    </location>
</feature>
<dbReference type="EMBL" id="SOKU01000011">
    <property type="protein sequence ID" value="TES87119.1"/>
    <property type="molecule type" value="Genomic_DNA"/>
</dbReference>
<comment type="catalytic activity">
    <reaction evidence="4 7">
        <text>L-proline + NADP(+) = (S)-1-pyrroline-5-carboxylate + NADPH + 2 H(+)</text>
        <dbReference type="Rhea" id="RHEA:14109"/>
        <dbReference type="ChEBI" id="CHEBI:15378"/>
        <dbReference type="ChEBI" id="CHEBI:17388"/>
        <dbReference type="ChEBI" id="CHEBI:57783"/>
        <dbReference type="ChEBI" id="CHEBI:58349"/>
        <dbReference type="ChEBI" id="CHEBI:60039"/>
        <dbReference type="EC" id="1.5.1.2"/>
    </reaction>
</comment>
<evidence type="ECO:0000256" key="7">
    <source>
        <dbReference type="RuleBase" id="RU003903"/>
    </source>
</evidence>
<organism evidence="10 11">
    <name type="scientific">Aerophobetes bacterium</name>
    <dbReference type="NCBI Taxonomy" id="2030807"/>
    <lineage>
        <taxon>Bacteria</taxon>
        <taxon>Candidatus Aerophobota</taxon>
    </lineage>
</organism>
<keyword evidence="3 4" id="KW-0560">Oxidoreductase</keyword>
<feature type="binding site" evidence="6">
    <location>
        <begin position="72"/>
        <end position="75"/>
    </location>
    <ligand>
        <name>NADP(+)</name>
        <dbReference type="ChEBI" id="CHEBI:58349"/>
    </ligand>
</feature>
<evidence type="ECO:0000256" key="3">
    <source>
        <dbReference type="ARBA" id="ARBA00023002"/>
    </source>
</evidence>
<comment type="pathway">
    <text evidence="4 7">Amino-acid biosynthesis; L-proline biosynthesis; L-proline from L-glutamate 5-semialdehyde: step 1/1.</text>
</comment>
<name>A0A523QMQ7_UNCAE</name>
<protein>
    <recommendedName>
        <fullName evidence="4 5">Pyrroline-5-carboxylate reductase</fullName>
        <shortName evidence="4">P5C reductase</shortName>
        <shortName evidence="4">P5CR</shortName>
        <ecNumber evidence="4 5">1.5.1.2</ecNumber>
    </recommendedName>
    <alternativeName>
        <fullName evidence="4">PCA reductase</fullName>
    </alternativeName>
</protein>
<keyword evidence="4 7" id="KW-0641">Proline biosynthesis</keyword>